<reference evidence="5 6" key="1">
    <citation type="submission" date="2012-12" db="EMBL/GenBank/DDBJ databases">
        <title>Whole genome shotgun sequence of Gordonia aichiensis NBRC 108223.</title>
        <authorList>
            <person name="Isaki-Nakamura S."/>
            <person name="Hosoyama A."/>
            <person name="Tsuchikane K."/>
            <person name="Ando Y."/>
            <person name="Baba S."/>
            <person name="Ohji S."/>
            <person name="Hamada M."/>
            <person name="Tamura T."/>
            <person name="Yamazoe A."/>
            <person name="Yamazaki S."/>
            <person name="Fujita N."/>
        </authorList>
    </citation>
    <scope>NUCLEOTIDE SEQUENCE [LARGE SCALE GENOMIC DNA]</scope>
    <source>
        <strain evidence="5 6">NBRC 108223</strain>
    </source>
</reference>
<keyword evidence="3" id="KW-0804">Transcription</keyword>
<evidence type="ECO:0000259" key="4">
    <source>
        <dbReference type="PROSITE" id="PS50995"/>
    </source>
</evidence>
<dbReference type="GO" id="GO:0003700">
    <property type="term" value="F:DNA-binding transcription factor activity"/>
    <property type="evidence" value="ECO:0007669"/>
    <property type="project" value="InterPro"/>
</dbReference>
<dbReference type="GO" id="GO:0003677">
    <property type="term" value="F:DNA binding"/>
    <property type="evidence" value="ECO:0007669"/>
    <property type="project" value="UniProtKB-KW"/>
</dbReference>
<evidence type="ECO:0000256" key="1">
    <source>
        <dbReference type="ARBA" id="ARBA00023015"/>
    </source>
</evidence>
<dbReference type="AlphaFoldDB" id="L7KI69"/>
<dbReference type="InterPro" id="IPR036390">
    <property type="entry name" value="WH_DNA-bd_sf"/>
</dbReference>
<dbReference type="PANTHER" id="PTHR39515">
    <property type="entry name" value="CONSERVED PROTEIN"/>
    <property type="match status" value="1"/>
</dbReference>
<evidence type="ECO:0000313" key="6">
    <source>
        <dbReference type="Proteomes" id="UP000010988"/>
    </source>
</evidence>
<evidence type="ECO:0000256" key="2">
    <source>
        <dbReference type="ARBA" id="ARBA00023125"/>
    </source>
</evidence>
<dbReference type="RefSeq" id="WP_005170691.1">
    <property type="nucleotide sequence ID" value="NZ_BANR01000003.1"/>
</dbReference>
<accession>L7KI69</accession>
<dbReference type="PANTHER" id="PTHR39515:SF2">
    <property type="entry name" value="HTH-TYPE TRANSCRIPTIONAL REGULATOR RV0880"/>
    <property type="match status" value="1"/>
</dbReference>
<proteinExistence type="predicted"/>
<dbReference type="InterPro" id="IPR000835">
    <property type="entry name" value="HTH_MarR-typ"/>
</dbReference>
<dbReference type="SUPFAM" id="SSF46785">
    <property type="entry name" value="Winged helix' DNA-binding domain"/>
    <property type="match status" value="1"/>
</dbReference>
<sequence length="160" mass="16910">MTVPNPASLVDDTGDAHVGTTSDVAVLHHQLVRVTRALRTSGAGNNLSVGTASALWTINAHGPLRMSALAEREAVALPTVSRLVAGLEQLGYVTRTPDPEDGRARLLVATPEGADVITHARSKKAQLLRAAMDRLDVQQQQRVHAAITDLADALAEEIST</sequence>
<keyword evidence="6" id="KW-1185">Reference proteome</keyword>
<dbReference type="Gene3D" id="1.10.10.10">
    <property type="entry name" value="Winged helix-like DNA-binding domain superfamily/Winged helix DNA-binding domain"/>
    <property type="match status" value="1"/>
</dbReference>
<feature type="domain" description="HTH marR-type" evidence="4">
    <location>
        <begin position="24"/>
        <end position="152"/>
    </location>
</feature>
<organism evidence="5 6">
    <name type="scientific">Gordonia aichiensis NBRC 108223</name>
    <dbReference type="NCBI Taxonomy" id="1220583"/>
    <lineage>
        <taxon>Bacteria</taxon>
        <taxon>Bacillati</taxon>
        <taxon>Actinomycetota</taxon>
        <taxon>Actinomycetes</taxon>
        <taxon>Mycobacteriales</taxon>
        <taxon>Gordoniaceae</taxon>
        <taxon>Gordonia</taxon>
    </lineage>
</organism>
<dbReference type="EMBL" id="BANR01000003">
    <property type="protein sequence ID" value="GAC47403.1"/>
    <property type="molecule type" value="Genomic_DNA"/>
</dbReference>
<dbReference type="eggNOG" id="COG1846">
    <property type="taxonomic scope" value="Bacteria"/>
</dbReference>
<dbReference type="SMART" id="SM00347">
    <property type="entry name" value="HTH_MARR"/>
    <property type="match status" value="1"/>
</dbReference>
<name>L7KI69_9ACTN</name>
<dbReference type="OrthoDB" id="4311144at2"/>
<dbReference type="Proteomes" id="UP000010988">
    <property type="component" value="Unassembled WGS sequence"/>
</dbReference>
<gene>
    <name evidence="5" type="ORF">GOACH_03_04220</name>
</gene>
<dbReference type="InterPro" id="IPR036388">
    <property type="entry name" value="WH-like_DNA-bd_sf"/>
</dbReference>
<dbReference type="InterPro" id="IPR052526">
    <property type="entry name" value="HTH-type_Bedaq_tolerance"/>
</dbReference>
<dbReference type="PROSITE" id="PS01117">
    <property type="entry name" value="HTH_MARR_1"/>
    <property type="match status" value="1"/>
</dbReference>
<comment type="caution">
    <text evidence="5">The sequence shown here is derived from an EMBL/GenBank/DDBJ whole genome shotgun (WGS) entry which is preliminary data.</text>
</comment>
<dbReference type="InterPro" id="IPR023187">
    <property type="entry name" value="Tscrpt_reg_MarR-type_CS"/>
</dbReference>
<keyword evidence="2" id="KW-0238">DNA-binding</keyword>
<keyword evidence="1" id="KW-0805">Transcription regulation</keyword>
<protein>
    <submittedName>
        <fullName evidence="5">Putative MarR family transcriptional regulator</fullName>
    </submittedName>
</protein>
<dbReference type="PROSITE" id="PS50995">
    <property type="entry name" value="HTH_MARR_2"/>
    <property type="match status" value="1"/>
</dbReference>
<evidence type="ECO:0000313" key="5">
    <source>
        <dbReference type="EMBL" id="GAC47403.1"/>
    </source>
</evidence>
<evidence type="ECO:0000256" key="3">
    <source>
        <dbReference type="ARBA" id="ARBA00023163"/>
    </source>
</evidence>
<dbReference type="Pfam" id="PF01047">
    <property type="entry name" value="MarR"/>
    <property type="match status" value="1"/>
</dbReference>